<dbReference type="Proteomes" id="UP000257109">
    <property type="component" value="Unassembled WGS sequence"/>
</dbReference>
<feature type="non-terminal residue" evidence="1">
    <location>
        <position position="1"/>
    </location>
</feature>
<comment type="caution">
    <text evidence="1">The sequence shown here is derived from an EMBL/GenBank/DDBJ whole genome shotgun (WGS) entry which is preliminary data.</text>
</comment>
<evidence type="ECO:0000313" key="1">
    <source>
        <dbReference type="EMBL" id="RDY05768.1"/>
    </source>
</evidence>
<evidence type="ECO:0008006" key="3">
    <source>
        <dbReference type="Google" id="ProtNLM"/>
    </source>
</evidence>
<proteinExistence type="predicted"/>
<gene>
    <name evidence="1" type="ORF">CR513_10352</name>
</gene>
<keyword evidence="2" id="KW-1185">Reference proteome</keyword>
<sequence>MIVCILRNIPYACGINSTQKSKLEATLLDFAFQSSRSWELCFCCLTSVNCYPLTRFTRWCETSQNPLCCSQLSVIMAEDKVITLGPKEHPNLVSSYRLDDHNYLQWAQYICTILKGCKKLSHIEGNDLLRDDPKFEAWDDDDSLIMT</sequence>
<accession>A0A371HSK7</accession>
<name>A0A371HSK7_MUCPR</name>
<reference evidence="1" key="1">
    <citation type="submission" date="2018-05" db="EMBL/GenBank/DDBJ databases">
        <title>Draft genome of Mucuna pruriens seed.</title>
        <authorList>
            <person name="Nnadi N.E."/>
            <person name="Vos R."/>
            <person name="Hasami M.H."/>
            <person name="Devisetty U.K."/>
            <person name="Aguiy J.C."/>
        </authorList>
    </citation>
    <scope>NUCLEOTIDE SEQUENCE [LARGE SCALE GENOMIC DNA]</scope>
    <source>
        <strain evidence="1">JCA_2017</strain>
    </source>
</reference>
<protein>
    <recommendedName>
        <fullName evidence="3">Retrotransposon Copia-like N-terminal domain-containing protein</fullName>
    </recommendedName>
</protein>
<organism evidence="1 2">
    <name type="scientific">Mucuna pruriens</name>
    <name type="common">Velvet bean</name>
    <name type="synonym">Dolichos pruriens</name>
    <dbReference type="NCBI Taxonomy" id="157652"/>
    <lineage>
        <taxon>Eukaryota</taxon>
        <taxon>Viridiplantae</taxon>
        <taxon>Streptophyta</taxon>
        <taxon>Embryophyta</taxon>
        <taxon>Tracheophyta</taxon>
        <taxon>Spermatophyta</taxon>
        <taxon>Magnoliopsida</taxon>
        <taxon>eudicotyledons</taxon>
        <taxon>Gunneridae</taxon>
        <taxon>Pentapetalae</taxon>
        <taxon>rosids</taxon>
        <taxon>fabids</taxon>
        <taxon>Fabales</taxon>
        <taxon>Fabaceae</taxon>
        <taxon>Papilionoideae</taxon>
        <taxon>50 kb inversion clade</taxon>
        <taxon>NPAAA clade</taxon>
        <taxon>indigoferoid/millettioid clade</taxon>
        <taxon>Phaseoleae</taxon>
        <taxon>Mucuna</taxon>
    </lineage>
</organism>
<dbReference type="OrthoDB" id="1746033at2759"/>
<dbReference type="AlphaFoldDB" id="A0A371HSK7"/>
<dbReference type="EMBL" id="QJKJ01001817">
    <property type="protein sequence ID" value="RDY05768.1"/>
    <property type="molecule type" value="Genomic_DNA"/>
</dbReference>
<evidence type="ECO:0000313" key="2">
    <source>
        <dbReference type="Proteomes" id="UP000257109"/>
    </source>
</evidence>